<evidence type="ECO:0000313" key="2">
    <source>
        <dbReference type="EMBL" id="SHK10483.1"/>
    </source>
</evidence>
<keyword evidence="1" id="KW-1133">Transmembrane helix</keyword>
<dbReference type="AlphaFoldDB" id="A0A1M6PRB3"/>
<dbReference type="EMBL" id="FRAH01000015">
    <property type="protein sequence ID" value="SHK10483.1"/>
    <property type="molecule type" value="Genomic_DNA"/>
</dbReference>
<keyword evidence="3" id="KW-1185">Reference proteome</keyword>
<name>A0A1M6PRB3_9FIRM</name>
<dbReference type="OrthoDB" id="47603at2"/>
<dbReference type="InterPro" id="IPR038690">
    <property type="entry name" value="NusG_2_sf"/>
</dbReference>
<keyword evidence="1" id="KW-0472">Membrane</keyword>
<protein>
    <submittedName>
        <fullName evidence="2">Uncharacterized protein</fullName>
    </submittedName>
</protein>
<accession>A0A1M6PRB3</accession>
<reference evidence="2 3" key="1">
    <citation type="submission" date="2016-11" db="EMBL/GenBank/DDBJ databases">
        <authorList>
            <person name="Jaros S."/>
            <person name="Januszkiewicz K."/>
            <person name="Wedrychowicz H."/>
        </authorList>
    </citation>
    <scope>NUCLEOTIDE SEQUENCE [LARGE SCALE GENOMIC DNA]</scope>
    <source>
        <strain evidence="2 3">DSM 14214</strain>
    </source>
</reference>
<organism evidence="2 3">
    <name type="scientific">Anaerotignum lactatifermentans DSM 14214</name>
    <dbReference type="NCBI Taxonomy" id="1121323"/>
    <lineage>
        <taxon>Bacteria</taxon>
        <taxon>Bacillati</taxon>
        <taxon>Bacillota</taxon>
        <taxon>Clostridia</taxon>
        <taxon>Lachnospirales</taxon>
        <taxon>Anaerotignaceae</taxon>
        <taxon>Anaerotignum</taxon>
    </lineage>
</organism>
<sequence length="120" mass="12897">MKRLDLILIAGVLVLAGIIYLVFLGSAEDGGKAVITVDGQVVQELPLDEDTTYQVDTPEGYNIVEIKDGWADVIEADCRDGLCADQKRIHKTGETIVCLPHKMVVTIEAGTENTVDAVVG</sequence>
<dbReference type="CDD" id="cd09911">
    <property type="entry name" value="Lin0431_like"/>
    <property type="match status" value="1"/>
</dbReference>
<dbReference type="Gene3D" id="2.60.320.10">
    <property type="entry name" value="N-utilization substance G protein NusG, insert domain"/>
    <property type="match status" value="1"/>
</dbReference>
<evidence type="ECO:0000313" key="3">
    <source>
        <dbReference type="Proteomes" id="UP000183975"/>
    </source>
</evidence>
<keyword evidence="1" id="KW-0812">Transmembrane</keyword>
<dbReference type="Proteomes" id="UP000183975">
    <property type="component" value="Unassembled WGS sequence"/>
</dbReference>
<evidence type="ECO:0000256" key="1">
    <source>
        <dbReference type="SAM" id="Phobius"/>
    </source>
</evidence>
<feature type="transmembrane region" description="Helical" evidence="1">
    <location>
        <begin position="6"/>
        <end position="24"/>
    </location>
</feature>
<gene>
    <name evidence="2" type="ORF">SAMN02745138_01155</name>
</gene>
<dbReference type="RefSeq" id="WP_072850007.1">
    <property type="nucleotide sequence ID" value="NZ_FRAH01000015.1"/>
</dbReference>
<dbReference type="Pfam" id="PF07009">
    <property type="entry name" value="NusG_II"/>
    <property type="match status" value="1"/>
</dbReference>
<proteinExistence type="predicted"/>